<keyword evidence="19" id="KW-1185">Reference proteome</keyword>
<dbReference type="PROSITE" id="PS50112">
    <property type="entry name" value="PAS"/>
    <property type="match status" value="2"/>
</dbReference>
<feature type="compositionally biased region" description="Gly residues" evidence="15">
    <location>
        <begin position="634"/>
        <end position="645"/>
    </location>
</feature>
<keyword evidence="5" id="KW-0597">Phosphoprotein</keyword>
<evidence type="ECO:0000313" key="19">
    <source>
        <dbReference type="Proteomes" id="UP000184452"/>
    </source>
</evidence>
<dbReference type="InterPro" id="IPR013767">
    <property type="entry name" value="PAS_fold"/>
</dbReference>
<accession>A0A1M6RQ85</accession>
<evidence type="ECO:0000256" key="1">
    <source>
        <dbReference type="ARBA" id="ARBA00000085"/>
    </source>
</evidence>
<dbReference type="SMART" id="SM00388">
    <property type="entry name" value="HisKA"/>
    <property type="match status" value="1"/>
</dbReference>
<comment type="catalytic activity">
    <reaction evidence="1">
        <text>ATP + protein L-histidine = ADP + protein N-phospho-L-histidine.</text>
        <dbReference type="EC" id="2.7.13.3"/>
    </reaction>
</comment>
<dbReference type="Pfam" id="PF13185">
    <property type="entry name" value="GAF_2"/>
    <property type="match status" value="1"/>
</dbReference>
<keyword evidence="13" id="KW-0472">Membrane</keyword>
<dbReference type="InterPro" id="IPR003594">
    <property type="entry name" value="HATPase_dom"/>
</dbReference>
<evidence type="ECO:0000256" key="4">
    <source>
        <dbReference type="ARBA" id="ARBA00012438"/>
    </source>
</evidence>
<dbReference type="SUPFAM" id="SSF55874">
    <property type="entry name" value="ATPase domain of HSP90 chaperone/DNA topoisomerase II/histidine kinase"/>
    <property type="match status" value="1"/>
</dbReference>
<evidence type="ECO:0000256" key="9">
    <source>
        <dbReference type="ARBA" id="ARBA00022777"/>
    </source>
</evidence>
<feature type="domain" description="PAS" evidence="17">
    <location>
        <begin position="29"/>
        <end position="66"/>
    </location>
</feature>
<dbReference type="PRINTS" id="PR00344">
    <property type="entry name" value="BCTRLSENSOR"/>
</dbReference>
<evidence type="ECO:0000256" key="11">
    <source>
        <dbReference type="ARBA" id="ARBA00022989"/>
    </source>
</evidence>
<evidence type="ECO:0000256" key="8">
    <source>
        <dbReference type="ARBA" id="ARBA00022741"/>
    </source>
</evidence>
<dbReference type="Gene3D" id="3.30.450.40">
    <property type="match status" value="1"/>
</dbReference>
<evidence type="ECO:0000259" key="17">
    <source>
        <dbReference type="PROSITE" id="PS50112"/>
    </source>
</evidence>
<dbReference type="SUPFAM" id="SSF55785">
    <property type="entry name" value="PYP-like sensor domain (PAS domain)"/>
    <property type="match status" value="2"/>
</dbReference>
<evidence type="ECO:0000256" key="2">
    <source>
        <dbReference type="ARBA" id="ARBA00004141"/>
    </source>
</evidence>
<dbReference type="AlphaFoldDB" id="A0A1M6RQ85"/>
<dbReference type="InterPro" id="IPR003661">
    <property type="entry name" value="HisK_dim/P_dom"/>
</dbReference>
<name>A0A1M6RQ85_9ACTN</name>
<sequence>MPKGLPRGAPGWHYDVVSSERAPLSAAAVLASSADAVVGLDSDLRVFLWNPAAERLFGWRAREVLGAALPIVPAELKAEHGAVLEQVRSGPALTIHTRRMRNDGTPVDVRISTAALPGDGDAHAGWVLTLYPTDSEELAHAAAMERARLVRRLTDVVVDINADLSLQSVLDRISSAITELTGADAGGFVLLNEDRVELVSITRLSHELQGYSAPLETSLFGELLRSGKSVLLANEDTRGLQDLVWADLPGLHTIALCVSNVHGRPYGALYALYSQRRVGHVELELLELLAAHAGVAIGNAMAYEELNHQRVHEKAVADSSADGIAVLDFGGRVRKWNRSAVELTGYPAEVVEGRHPPFPIPACHGRPVKHRLKDGRWLEILMARIPRTHEWVVDFRDITAQKAMEDEREAFLATTGHELRTPITAIHGFATTLIRKWSRMSSQAQREAVGNIVDRSTALTLLVERLSLGSDASRGELDVNPVPFELARVLRQAVMTFKSLSDRHDVVLSATDDLPTVFADPLATGIIMDQLLDNSIKFSPEGGTVHVTVAVEGDSLAVSVDDDGPGLRPGDEERVFDRFFQGGVRGDRRRFGGLGLGLYIVRKLAQDQGGDVTARRLERGTRMCFTLPLHRGGDAGPGGGGGGGSVVEPPGVAAVRVGVTGRSTPQGPPAPQETPKISAGPDPLPRQRSTRPRAGRSR</sequence>
<feature type="domain" description="Histidine kinase" evidence="16">
    <location>
        <begin position="414"/>
        <end position="631"/>
    </location>
</feature>
<keyword evidence="12" id="KW-0902">Two-component regulatory system</keyword>
<dbReference type="GO" id="GO:0000156">
    <property type="term" value="F:phosphorelay response regulator activity"/>
    <property type="evidence" value="ECO:0007669"/>
    <property type="project" value="TreeGrafter"/>
</dbReference>
<dbReference type="InterPro" id="IPR005467">
    <property type="entry name" value="His_kinase_dom"/>
</dbReference>
<dbReference type="CDD" id="cd00130">
    <property type="entry name" value="PAS"/>
    <property type="match status" value="2"/>
</dbReference>
<evidence type="ECO:0000256" key="13">
    <source>
        <dbReference type="ARBA" id="ARBA00023136"/>
    </source>
</evidence>
<evidence type="ECO:0000256" key="6">
    <source>
        <dbReference type="ARBA" id="ARBA00022679"/>
    </source>
</evidence>
<dbReference type="InterPro" id="IPR035965">
    <property type="entry name" value="PAS-like_dom_sf"/>
</dbReference>
<dbReference type="SUPFAM" id="SSF47384">
    <property type="entry name" value="Homodimeric domain of signal transducing histidine kinase"/>
    <property type="match status" value="1"/>
</dbReference>
<dbReference type="InterPro" id="IPR000014">
    <property type="entry name" value="PAS"/>
</dbReference>
<dbReference type="Pfam" id="PF00512">
    <property type="entry name" value="HisKA"/>
    <property type="match status" value="1"/>
</dbReference>
<keyword evidence="7" id="KW-0812">Transmembrane</keyword>
<evidence type="ECO:0000256" key="3">
    <source>
        <dbReference type="ARBA" id="ARBA00004236"/>
    </source>
</evidence>
<keyword evidence="9" id="KW-0418">Kinase</keyword>
<evidence type="ECO:0000256" key="12">
    <source>
        <dbReference type="ARBA" id="ARBA00023012"/>
    </source>
</evidence>
<dbReference type="InterPro" id="IPR003018">
    <property type="entry name" value="GAF"/>
</dbReference>
<dbReference type="Pfam" id="PF13188">
    <property type="entry name" value="PAS_8"/>
    <property type="match status" value="1"/>
</dbReference>
<dbReference type="NCBIfam" id="TIGR00229">
    <property type="entry name" value="sensory_box"/>
    <property type="match status" value="2"/>
</dbReference>
<gene>
    <name evidence="18" type="ORF">SAMN05421803_11830</name>
</gene>
<dbReference type="Gene3D" id="1.10.287.130">
    <property type="match status" value="1"/>
</dbReference>
<dbReference type="STRING" id="758803.SAMN05421803_11830"/>
<feature type="compositionally biased region" description="Basic residues" evidence="15">
    <location>
        <begin position="688"/>
        <end position="698"/>
    </location>
</feature>
<organism evidence="18 19">
    <name type="scientific">Nocardiopsis flavescens</name>
    <dbReference type="NCBI Taxonomy" id="758803"/>
    <lineage>
        <taxon>Bacteria</taxon>
        <taxon>Bacillati</taxon>
        <taxon>Actinomycetota</taxon>
        <taxon>Actinomycetes</taxon>
        <taxon>Streptosporangiales</taxon>
        <taxon>Nocardiopsidaceae</taxon>
        <taxon>Nocardiopsis</taxon>
    </lineage>
</organism>
<dbReference type="SMART" id="SM00091">
    <property type="entry name" value="PAS"/>
    <property type="match status" value="2"/>
</dbReference>
<evidence type="ECO:0000256" key="7">
    <source>
        <dbReference type="ARBA" id="ARBA00022692"/>
    </source>
</evidence>
<dbReference type="InterPro" id="IPR036890">
    <property type="entry name" value="HATPase_C_sf"/>
</dbReference>
<dbReference type="Gene3D" id="3.30.565.10">
    <property type="entry name" value="Histidine kinase-like ATPase, C-terminal domain"/>
    <property type="match status" value="1"/>
</dbReference>
<reference evidence="18 19" key="1">
    <citation type="submission" date="2016-11" db="EMBL/GenBank/DDBJ databases">
        <authorList>
            <person name="Jaros S."/>
            <person name="Januszkiewicz K."/>
            <person name="Wedrychowicz H."/>
        </authorList>
    </citation>
    <scope>NUCLEOTIDE SEQUENCE [LARGE SCALE GENOMIC DNA]</scope>
    <source>
        <strain evidence="18 19">CGMCC 4.5723</strain>
    </source>
</reference>
<dbReference type="PROSITE" id="PS50109">
    <property type="entry name" value="HIS_KIN"/>
    <property type="match status" value="1"/>
</dbReference>
<dbReference type="EC" id="2.7.13.3" evidence="4"/>
<dbReference type="Gene3D" id="3.30.450.20">
    <property type="entry name" value="PAS domain"/>
    <property type="match status" value="2"/>
</dbReference>
<dbReference type="SMART" id="SM00387">
    <property type="entry name" value="HATPase_c"/>
    <property type="match status" value="1"/>
</dbReference>
<dbReference type="GO" id="GO:0000155">
    <property type="term" value="F:phosphorelay sensor kinase activity"/>
    <property type="evidence" value="ECO:0007669"/>
    <property type="project" value="InterPro"/>
</dbReference>
<evidence type="ECO:0000313" key="18">
    <source>
        <dbReference type="EMBL" id="SHK34681.1"/>
    </source>
</evidence>
<dbReference type="SMART" id="SM00065">
    <property type="entry name" value="GAF"/>
    <property type="match status" value="1"/>
</dbReference>
<dbReference type="InterPro" id="IPR050351">
    <property type="entry name" value="BphY/WalK/GraS-like"/>
</dbReference>
<feature type="region of interest" description="Disordered" evidence="15">
    <location>
        <begin position="628"/>
        <end position="698"/>
    </location>
</feature>
<dbReference type="CDD" id="cd00082">
    <property type="entry name" value="HisKA"/>
    <property type="match status" value="1"/>
</dbReference>
<dbReference type="InterPro" id="IPR004358">
    <property type="entry name" value="Sig_transdc_His_kin-like_C"/>
</dbReference>
<proteinExistence type="predicted"/>
<dbReference type="Proteomes" id="UP000184452">
    <property type="component" value="Unassembled WGS sequence"/>
</dbReference>
<evidence type="ECO:0000256" key="15">
    <source>
        <dbReference type="SAM" id="MobiDB-lite"/>
    </source>
</evidence>
<protein>
    <recommendedName>
        <fullName evidence="14">Sensor-like histidine kinase SenX3</fullName>
        <ecNumber evidence="4">2.7.13.3</ecNumber>
    </recommendedName>
</protein>
<comment type="subcellular location">
    <subcellularLocation>
        <location evidence="3">Cell membrane</location>
    </subcellularLocation>
    <subcellularLocation>
        <location evidence="2">Membrane</location>
        <topology evidence="2">Multi-pass membrane protein</topology>
    </subcellularLocation>
</comment>
<evidence type="ECO:0000256" key="10">
    <source>
        <dbReference type="ARBA" id="ARBA00022840"/>
    </source>
</evidence>
<dbReference type="GO" id="GO:0030295">
    <property type="term" value="F:protein kinase activator activity"/>
    <property type="evidence" value="ECO:0007669"/>
    <property type="project" value="TreeGrafter"/>
</dbReference>
<evidence type="ECO:0000256" key="5">
    <source>
        <dbReference type="ARBA" id="ARBA00022553"/>
    </source>
</evidence>
<dbReference type="SUPFAM" id="SSF55781">
    <property type="entry name" value="GAF domain-like"/>
    <property type="match status" value="1"/>
</dbReference>
<keyword evidence="6" id="KW-0808">Transferase</keyword>
<dbReference type="GO" id="GO:0005886">
    <property type="term" value="C:plasma membrane"/>
    <property type="evidence" value="ECO:0007669"/>
    <property type="project" value="UniProtKB-SubCell"/>
</dbReference>
<dbReference type="GO" id="GO:0006355">
    <property type="term" value="P:regulation of DNA-templated transcription"/>
    <property type="evidence" value="ECO:0007669"/>
    <property type="project" value="InterPro"/>
</dbReference>
<keyword evidence="10" id="KW-0067">ATP-binding</keyword>
<dbReference type="Pfam" id="PF02518">
    <property type="entry name" value="HATPase_c"/>
    <property type="match status" value="1"/>
</dbReference>
<dbReference type="GO" id="GO:0005524">
    <property type="term" value="F:ATP binding"/>
    <property type="evidence" value="ECO:0007669"/>
    <property type="project" value="UniProtKB-KW"/>
</dbReference>
<dbReference type="Pfam" id="PF00989">
    <property type="entry name" value="PAS"/>
    <property type="match status" value="1"/>
</dbReference>
<evidence type="ECO:0000259" key="16">
    <source>
        <dbReference type="PROSITE" id="PS50109"/>
    </source>
</evidence>
<feature type="compositionally biased region" description="Low complexity" evidence="15">
    <location>
        <begin position="646"/>
        <end position="659"/>
    </location>
</feature>
<feature type="domain" description="PAS" evidence="17">
    <location>
        <begin position="309"/>
        <end position="354"/>
    </location>
</feature>
<dbReference type="EMBL" id="FQZK01000018">
    <property type="protein sequence ID" value="SHK34681.1"/>
    <property type="molecule type" value="Genomic_DNA"/>
</dbReference>
<dbReference type="PANTHER" id="PTHR42878">
    <property type="entry name" value="TWO-COMPONENT HISTIDINE KINASE"/>
    <property type="match status" value="1"/>
</dbReference>
<dbReference type="InterPro" id="IPR036097">
    <property type="entry name" value="HisK_dim/P_sf"/>
</dbReference>
<dbReference type="PANTHER" id="PTHR42878:SF7">
    <property type="entry name" value="SENSOR HISTIDINE KINASE GLRK"/>
    <property type="match status" value="1"/>
</dbReference>
<dbReference type="GO" id="GO:0007234">
    <property type="term" value="P:osmosensory signaling via phosphorelay pathway"/>
    <property type="evidence" value="ECO:0007669"/>
    <property type="project" value="TreeGrafter"/>
</dbReference>
<evidence type="ECO:0000256" key="14">
    <source>
        <dbReference type="ARBA" id="ARBA00039401"/>
    </source>
</evidence>
<keyword evidence="8" id="KW-0547">Nucleotide-binding</keyword>
<keyword evidence="11" id="KW-1133">Transmembrane helix</keyword>
<dbReference type="InterPro" id="IPR029016">
    <property type="entry name" value="GAF-like_dom_sf"/>
</dbReference>